<dbReference type="InterPro" id="IPR000068">
    <property type="entry name" value="GPCR_3_Ca_sens_rcpt-rel"/>
</dbReference>
<accession>A0AAN8QNK8</accession>
<feature type="transmembrane region" description="Helical" evidence="11">
    <location>
        <begin position="1038"/>
        <end position="1058"/>
    </location>
</feature>
<dbReference type="CDD" id="cd15283">
    <property type="entry name" value="7tmC_V2R_pheromone"/>
    <property type="match status" value="1"/>
</dbReference>
<feature type="transmembrane region" description="Helical" evidence="11">
    <location>
        <begin position="94"/>
        <end position="117"/>
    </location>
</feature>
<evidence type="ECO:0000313" key="13">
    <source>
        <dbReference type="EMBL" id="KAK6296242.1"/>
    </source>
</evidence>
<keyword evidence="4" id="KW-0732">Signal</keyword>
<keyword evidence="10" id="KW-0807">Transducer</keyword>
<dbReference type="SUPFAM" id="SSF53822">
    <property type="entry name" value="Periplasmic binding protein-like I"/>
    <property type="match status" value="2"/>
</dbReference>
<evidence type="ECO:0000256" key="5">
    <source>
        <dbReference type="ARBA" id="ARBA00022989"/>
    </source>
</evidence>
<keyword evidence="5 11" id="KW-1133">Transmembrane helix</keyword>
<evidence type="ECO:0000256" key="10">
    <source>
        <dbReference type="ARBA" id="ARBA00023224"/>
    </source>
</evidence>
<dbReference type="FunFam" id="3.40.50.2300:FF:000016">
    <property type="entry name" value="Taste 1 receptor member 2"/>
    <property type="match status" value="1"/>
</dbReference>
<dbReference type="InterPro" id="IPR028082">
    <property type="entry name" value="Peripla_BP_I"/>
</dbReference>
<keyword evidence="7 11" id="KW-0472">Membrane</keyword>
<evidence type="ECO:0000256" key="11">
    <source>
        <dbReference type="SAM" id="Phobius"/>
    </source>
</evidence>
<sequence>MLRHTAFGITFVLCISCVLGKTIVVLMAFRATIPDSNVMKWFGPPQQRLTVVSFTFVQALICTLWLVLSPPFPVKNLTTYKQRIILECDVGSAIGFWAVLGYIGLLALLCFVLAFLARKLPDNFNEAKFITFSMLIFCAVWITFIPAYVSSPGKFTVAVEIFVILTSSFGHLSTEAINQSDSKLSTMAKTKELSKDVRDNIVDLHKAGMGCKLGTGQLHRIKVTMDGAMYRQILGENLLPSARALKMGRGWVFQHDNDPKHTAKATKEWLKKKHIKVLEWPSQSPDLNPIENLWRELKVRVAKRQPRNLNDLEKICKQEWDKIPPEMCANLVANYKKRLTSVIANRVLPPSARLDPGELQYAQTMIFAIEEINNSSELLPGLSLGYRIFDSCPSIPLSVRASLALMNGHEEESQSCTKPSTVHAVIGETTSTSTIAMALTMGPFHIPVLSHSATCACLSNRRQYPSFFRTIPSDFYQSRALAKLVKHFGWTWVGAIRTNSDYGNNGMATFLKAASSEGVCVEYSVAIYRTDPREWFLKVVDIIKQSTSKVIVAFADGTDLDILIKELYLQNVTGLQWVGSEGWITYRYIASHVNYAVVQGAVGFAVPNAVIPGLGEFLANRRPSTQLGDRGLVELWESVFSCSMTPDSQGSPVRACTGRESLRDSGSRYTDVSDASLLNNIYKAVYAVAHALHLLTSCQSGQGPFQNNTCPDMDKIEPWQVLHYLTQVNFTTKHGERVFFDEQGDPSARYALVNWQMDNTGYILFETIGYYDDSQPEGKKFEMKEGVSAVWAGNQPEVPRSICSESCLPGTRRAFVKGKPVCCFDCIECADGEFSNTTSETSGLVAFTLAFIMFMLGRISASTLLVYLKIKTPIVRANNSELSFLLLFSLTLCFLCSLTFIGRPSEWSCMLRHTAFGITFVLCISCVLGKTIVVLMAFRAALPGSNVMKWFGPPQQRLSVLAFTLIQVLICVLWLTVSPPFPYKNMKTYKEKIILECDVGSAIGFWAVLGYIGLLALLCFVLAFLARKLPDNFNEAKFITFSMLIFCAVWITFIPAYVSSPGKFTVAVEIFAILASNSNLSTMAKTRELCKDIRDKIVDLHKAGMGYRTIGKQLGEKATTVGAIIRKWKKFKMTVNHPRSGAPCKISPRGASMIMRKVRDQPRTTRQDLVNDLKRAGTTEKKNEYNPKNTIPTVKHGGGNIILWGCFSAKGTGRLHRIEGRMDGAMYREILANNLLPSVRALKMGRGWVFQHDNDPKHTARATKEWLRKKHFKVLEWPSQSPDLNPIESLWRELKVRIAQRQPRNLKDLEKVCMEEWAKIPAAVCANLVKTYRKRMISVIANKGKRYVWCKPNTSHYPENTIPTVKHGGGSIMLWGCFSSAGTGKLSAMSDTAALLKAGVALRTEVVLLLLVVGVSGISSPSPSLLSAGPTRSAERDINIGAVFSLHRNAFFKAHSFPSRPEKTPCIRYVLKTTFQPTFQFAQTLMFSLEEINNSSDLLSGLSLGYQVFDSCCSATLAIRSALALINSPGPEHILGDPSSCSRPPAVLGIVRESGSTPTIGISSLVGPFSIPVSRSLAMLVEHFVWTWVGVLKSNNDYGNNGMATYMETEWKEAMSHTDPEERPLEAVRVMWRATAKGDRVHPSQAPDNTLLREFWGTVFQCSFEGGGEEGSSTLCTGTESLAELKNQYTDYLKDVRFRVKAGEKIWFDANGDAVACYDLVNWQQEEDGTLQFHAVGLYDASMPPEQRFTINQGKLAPVSREISATLQVMHKHTAQIRTTTLS</sequence>
<protein>
    <recommendedName>
        <fullName evidence="12">G-protein coupled receptors family 3 profile domain-containing protein</fullName>
    </recommendedName>
</protein>
<dbReference type="InterPro" id="IPR057667">
    <property type="entry name" value="HTH_SB"/>
</dbReference>
<feature type="transmembrane region" description="Helical" evidence="11">
    <location>
        <begin position="882"/>
        <end position="902"/>
    </location>
</feature>
<dbReference type="InterPro" id="IPR038550">
    <property type="entry name" value="GPCR_3_9-Cys_sf"/>
</dbReference>
<dbReference type="InterPro" id="IPR009057">
    <property type="entry name" value="Homeodomain-like_sf"/>
</dbReference>
<dbReference type="SUPFAM" id="SSF46689">
    <property type="entry name" value="Homeodomain-like"/>
    <property type="match status" value="1"/>
</dbReference>
<proteinExistence type="predicted"/>
<keyword evidence="8" id="KW-0675">Receptor</keyword>
<dbReference type="GO" id="GO:0005886">
    <property type="term" value="C:plasma membrane"/>
    <property type="evidence" value="ECO:0007669"/>
    <property type="project" value="UniProtKB-SubCell"/>
</dbReference>
<dbReference type="InterPro" id="IPR000337">
    <property type="entry name" value="GPCR_3"/>
</dbReference>
<dbReference type="PRINTS" id="PR01535">
    <property type="entry name" value="VOMERONASL2R"/>
</dbReference>
<dbReference type="Pfam" id="PF13358">
    <property type="entry name" value="DDE_3"/>
    <property type="match status" value="2"/>
</dbReference>
<dbReference type="PROSITE" id="PS50259">
    <property type="entry name" value="G_PROTEIN_RECEP_F3_4"/>
    <property type="match status" value="2"/>
</dbReference>
<comment type="subcellular location">
    <subcellularLocation>
        <location evidence="1">Cell membrane</location>
        <topology evidence="1">Multi-pass membrane protein</topology>
    </subcellularLocation>
</comment>
<dbReference type="InterPro" id="IPR017979">
    <property type="entry name" value="GPCR_3_CS"/>
</dbReference>
<evidence type="ECO:0000256" key="4">
    <source>
        <dbReference type="ARBA" id="ARBA00022729"/>
    </source>
</evidence>
<comment type="caution">
    <text evidence="13">The sequence shown here is derived from an EMBL/GenBank/DDBJ whole genome shotgun (WGS) entry which is preliminary data.</text>
</comment>
<dbReference type="InterPro" id="IPR036397">
    <property type="entry name" value="RNaseH_sf"/>
</dbReference>
<dbReference type="Pfam" id="PF01094">
    <property type="entry name" value="ANF_receptor"/>
    <property type="match status" value="2"/>
</dbReference>
<feature type="transmembrane region" description="Helical" evidence="11">
    <location>
        <begin position="1003"/>
        <end position="1026"/>
    </location>
</feature>
<dbReference type="Gene3D" id="3.40.50.2300">
    <property type="match status" value="3"/>
</dbReference>
<evidence type="ECO:0000313" key="14">
    <source>
        <dbReference type="Proteomes" id="UP001356427"/>
    </source>
</evidence>
<feature type="transmembrane region" description="Helical" evidence="11">
    <location>
        <begin position="129"/>
        <end position="149"/>
    </location>
</feature>
<dbReference type="PANTHER" id="PTHR24061:SF528">
    <property type="entry name" value="C-FAMILY ODORANT RECEPTOR OLFCD2-RELATED"/>
    <property type="match status" value="1"/>
</dbReference>
<evidence type="ECO:0000259" key="12">
    <source>
        <dbReference type="PROSITE" id="PS50259"/>
    </source>
</evidence>
<dbReference type="Proteomes" id="UP001356427">
    <property type="component" value="Unassembled WGS sequence"/>
</dbReference>
<feature type="transmembrane region" description="Helical" evidence="11">
    <location>
        <begin position="49"/>
        <end position="68"/>
    </location>
</feature>
<dbReference type="Pfam" id="PF00003">
    <property type="entry name" value="7tm_3"/>
    <property type="match status" value="2"/>
</dbReference>
<dbReference type="PANTHER" id="PTHR24061">
    <property type="entry name" value="CALCIUM-SENSING RECEPTOR-RELATED"/>
    <property type="match status" value="1"/>
</dbReference>
<organism evidence="13 14">
    <name type="scientific">Coregonus suidteri</name>
    <dbReference type="NCBI Taxonomy" id="861788"/>
    <lineage>
        <taxon>Eukaryota</taxon>
        <taxon>Metazoa</taxon>
        <taxon>Chordata</taxon>
        <taxon>Craniata</taxon>
        <taxon>Vertebrata</taxon>
        <taxon>Euteleostomi</taxon>
        <taxon>Actinopterygii</taxon>
        <taxon>Neopterygii</taxon>
        <taxon>Teleostei</taxon>
        <taxon>Protacanthopterygii</taxon>
        <taxon>Salmoniformes</taxon>
        <taxon>Salmonidae</taxon>
        <taxon>Coregoninae</taxon>
        <taxon>Coregonus</taxon>
    </lineage>
</organism>
<evidence type="ECO:0000256" key="1">
    <source>
        <dbReference type="ARBA" id="ARBA00004651"/>
    </source>
</evidence>
<keyword evidence="2" id="KW-1003">Cell membrane</keyword>
<dbReference type="InterPro" id="IPR017978">
    <property type="entry name" value="GPCR_3_C"/>
</dbReference>
<feature type="transmembrane region" description="Helical" evidence="11">
    <location>
        <begin position="914"/>
        <end position="938"/>
    </location>
</feature>
<evidence type="ECO:0000256" key="9">
    <source>
        <dbReference type="ARBA" id="ARBA00023180"/>
    </source>
</evidence>
<dbReference type="Pfam" id="PF07562">
    <property type="entry name" value="NCD3G"/>
    <property type="match status" value="1"/>
</dbReference>
<dbReference type="Gene3D" id="1.10.10.10">
    <property type="entry name" value="Winged helix-like DNA-binding domain superfamily/Winged helix DNA-binding domain"/>
    <property type="match status" value="1"/>
</dbReference>
<dbReference type="InterPro" id="IPR004073">
    <property type="entry name" value="GPCR_3_vmron_rcpt_2"/>
</dbReference>
<keyword evidence="9" id="KW-0325">Glycoprotein</keyword>
<reference evidence="13 14" key="1">
    <citation type="submission" date="2021-04" db="EMBL/GenBank/DDBJ databases">
        <authorList>
            <person name="De Guttry C."/>
            <person name="Zahm M."/>
            <person name="Klopp C."/>
            <person name="Cabau C."/>
            <person name="Louis A."/>
            <person name="Berthelot C."/>
            <person name="Parey E."/>
            <person name="Roest Crollius H."/>
            <person name="Montfort J."/>
            <person name="Robinson-Rechavi M."/>
            <person name="Bucao C."/>
            <person name="Bouchez O."/>
            <person name="Gislard M."/>
            <person name="Lluch J."/>
            <person name="Milhes M."/>
            <person name="Lampietro C."/>
            <person name="Lopez Roques C."/>
            <person name="Donnadieu C."/>
            <person name="Braasch I."/>
            <person name="Desvignes T."/>
            <person name="Postlethwait J."/>
            <person name="Bobe J."/>
            <person name="Wedekind C."/>
            <person name="Guiguen Y."/>
        </authorList>
    </citation>
    <scope>NUCLEOTIDE SEQUENCE [LARGE SCALE GENOMIC DNA]</scope>
    <source>
        <strain evidence="13">Cs_M1</strain>
        <tissue evidence="13">Blood</tissue>
    </source>
</reference>
<feature type="domain" description="G-protein coupled receptors family 3 profile" evidence="12">
    <location>
        <begin position="1"/>
        <end position="172"/>
    </location>
</feature>
<evidence type="ECO:0000256" key="6">
    <source>
        <dbReference type="ARBA" id="ARBA00023040"/>
    </source>
</evidence>
<evidence type="ECO:0000256" key="7">
    <source>
        <dbReference type="ARBA" id="ARBA00023136"/>
    </source>
</evidence>
<gene>
    <name evidence="13" type="ORF">J4Q44_G00339550</name>
</gene>
<dbReference type="CDD" id="cd06364">
    <property type="entry name" value="PBP1_CaSR"/>
    <property type="match status" value="1"/>
</dbReference>
<dbReference type="GO" id="GO:0004930">
    <property type="term" value="F:G protein-coupled receptor activity"/>
    <property type="evidence" value="ECO:0007669"/>
    <property type="project" value="UniProtKB-KW"/>
</dbReference>
<dbReference type="PRINTS" id="PR00248">
    <property type="entry name" value="GPCRMGR"/>
</dbReference>
<evidence type="ECO:0000256" key="8">
    <source>
        <dbReference type="ARBA" id="ARBA00023170"/>
    </source>
</evidence>
<dbReference type="Gene3D" id="3.30.420.10">
    <property type="entry name" value="Ribonuclease H-like superfamily/Ribonuclease H"/>
    <property type="match status" value="3"/>
</dbReference>
<dbReference type="GO" id="GO:0003676">
    <property type="term" value="F:nucleic acid binding"/>
    <property type="evidence" value="ECO:0007669"/>
    <property type="project" value="InterPro"/>
</dbReference>
<feature type="domain" description="G-protein coupled receptors family 3 profile" evidence="12">
    <location>
        <begin position="872"/>
        <end position="1078"/>
    </location>
</feature>
<dbReference type="InterPro" id="IPR001828">
    <property type="entry name" value="ANF_lig-bd_rcpt"/>
</dbReference>
<name>A0AAN8QNK8_9TELE</name>
<dbReference type="Gene3D" id="2.10.50.30">
    <property type="entry name" value="GPCR, family 3, nine cysteines domain"/>
    <property type="match status" value="1"/>
</dbReference>
<keyword evidence="14" id="KW-1185">Reference proteome</keyword>
<evidence type="ECO:0000256" key="3">
    <source>
        <dbReference type="ARBA" id="ARBA00022692"/>
    </source>
</evidence>
<dbReference type="InterPro" id="IPR011500">
    <property type="entry name" value="GPCR_3_9-Cys_dom"/>
</dbReference>
<feature type="transmembrane region" description="Helical" evidence="11">
    <location>
        <begin position="6"/>
        <end position="29"/>
    </location>
</feature>
<feature type="transmembrane region" description="Helical" evidence="11">
    <location>
        <begin position="844"/>
        <end position="870"/>
    </location>
</feature>
<dbReference type="InterPro" id="IPR036388">
    <property type="entry name" value="WH-like_DNA-bd_sf"/>
</dbReference>
<keyword evidence="3 11" id="KW-0812">Transmembrane</keyword>
<feature type="transmembrane region" description="Helical" evidence="11">
    <location>
        <begin position="958"/>
        <end position="977"/>
    </location>
</feature>
<dbReference type="InterPro" id="IPR038717">
    <property type="entry name" value="Tc1-like_DDE_dom"/>
</dbReference>
<dbReference type="EMBL" id="JAGTTL010000033">
    <property type="protein sequence ID" value="KAK6296242.1"/>
    <property type="molecule type" value="Genomic_DNA"/>
</dbReference>
<evidence type="ECO:0000256" key="2">
    <source>
        <dbReference type="ARBA" id="ARBA00022475"/>
    </source>
</evidence>
<dbReference type="Pfam" id="PF25787">
    <property type="entry name" value="HTH_SB"/>
    <property type="match status" value="1"/>
</dbReference>
<keyword evidence="6" id="KW-0297">G-protein coupled receptor</keyword>
<dbReference type="PROSITE" id="PS00981">
    <property type="entry name" value="G_PROTEIN_RECEP_F3_3"/>
    <property type="match status" value="2"/>
</dbReference>